<dbReference type="EMBL" id="CP038631">
    <property type="protein sequence ID" value="QCC44565.1"/>
    <property type="molecule type" value="Genomic_DNA"/>
</dbReference>
<dbReference type="Pfam" id="PF04967">
    <property type="entry name" value="HTH_10"/>
    <property type="match status" value="1"/>
</dbReference>
<evidence type="ECO:0000259" key="3">
    <source>
        <dbReference type="Pfam" id="PF04967"/>
    </source>
</evidence>
<dbReference type="PANTHER" id="PTHR34236:SF1">
    <property type="entry name" value="DIMETHYL SULFOXIDE REDUCTASE TRANSCRIPTIONAL ACTIVATOR"/>
    <property type="match status" value="1"/>
</dbReference>
<gene>
    <name evidence="5" type="primary">dmsR</name>
    <name evidence="6" type="ORF">APQ99_01022</name>
    <name evidence="5" type="ORF">HBSAL_04205</name>
</gene>
<dbReference type="InterPro" id="IPR056433">
    <property type="entry name" value="DmsR-like_N"/>
</dbReference>
<evidence type="ECO:0000313" key="5">
    <source>
        <dbReference type="EMBL" id="QCC44565.1"/>
    </source>
</evidence>
<name>A0A4D6GS54_HALS9</name>
<accession>A0A4D6GS54</accession>
<dbReference type="Proteomes" id="UP000323075">
    <property type="component" value="Unassembled WGS sequence"/>
</dbReference>
<evidence type="ECO:0000313" key="6">
    <source>
        <dbReference type="EMBL" id="TYO76388.1"/>
    </source>
</evidence>
<evidence type="ECO:0000259" key="4">
    <source>
        <dbReference type="Pfam" id="PF24277"/>
    </source>
</evidence>
<keyword evidence="2" id="KW-0804">Transcription</keyword>
<reference evidence="5 7" key="1">
    <citation type="journal article" date="2019" name="Microbiol. Resour. Announc.">
        <title>The Genome Sequence of the Halobacterium salinarum Type Strain Is Closely Related to That of Laboratory Strains NRC-1 and R1.</title>
        <authorList>
            <person name="Pfeiffer F."/>
            <person name="Marchfelder A."/>
            <person name="Habermann B."/>
            <person name="Dyall-Smith M.L."/>
        </authorList>
    </citation>
    <scope>NUCLEOTIDE SEQUENCE [LARGE SCALE GENOMIC DNA]</scope>
    <source>
        <strain evidence="5">91-R6</strain>
        <strain evidence="7">ATCC 33171 / DSM 3754 / JCM 8978 / NBRC 102687 / NCIMB 764 / 91-R6</strain>
    </source>
</reference>
<dbReference type="InterPro" id="IPR007050">
    <property type="entry name" value="HTH_bacterioopsin"/>
</dbReference>
<reference evidence="6 8" key="2">
    <citation type="submission" date="2019-07" db="EMBL/GenBank/DDBJ databases">
        <title>Genomic Encyclopedia of Archaeal and Bacterial Type Strains, Phase II (KMG-II): from individual species to whole genera.</title>
        <authorList>
            <person name="Goeker M."/>
        </authorList>
    </citation>
    <scope>NUCLEOTIDE SEQUENCE [LARGE SCALE GENOMIC DNA]</scope>
    <source>
        <strain evidence="6 8">DSM 3754</strain>
    </source>
</reference>
<dbReference type="RefSeq" id="WP_136361153.1">
    <property type="nucleotide sequence ID" value="NZ_VRYN01000002.1"/>
</dbReference>
<evidence type="ECO:0000313" key="7">
    <source>
        <dbReference type="Proteomes" id="UP000296216"/>
    </source>
</evidence>
<evidence type="ECO:0000313" key="8">
    <source>
        <dbReference type="Proteomes" id="UP000323075"/>
    </source>
</evidence>
<dbReference type="Pfam" id="PF24277">
    <property type="entry name" value="DmsR_N"/>
    <property type="match status" value="1"/>
</dbReference>
<dbReference type="AlphaFoldDB" id="A0A4D6GS54"/>
<evidence type="ECO:0000256" key="1">
    <source>
        <dbReference type="ARBA" id="ARBA00023015"/>
    </source>
</evidence>
<protein>
    <submittedName>
        <fullName evidence="5">HTH-10 family transcription regulator DmsR</fullName>
    </submittedName>
</protein>
<keyword evidence="1" id="KW-0805">Transcription regulation</keyword>
<sequence length="224" mass="23636">MSERTASQPNTDRSRRRLRVVLDVALSDAAACPLEEIDGEVTAVRHQYTGDDCHADVTVAPACPDADRSDVMHVATQTTESCLCCVFSDHGCVPQITAVAADTITVETYLADRTTLTDLVADLKAVANTVSLTHLTRLAADDQSGDSHTHVTLDLFKLTDKQREAAAAAVAKGYYATPRGADLSDLATALGISKSAVSQRLSAVESKLATSAFTEAQQSADSAP</sequence>
<dbReference type="GeneID" id="39854712"/>
<reference evidence="5" key="3">
    <citation type="journal article" name="MicrobiologyOpen">
        <title>Whole-genome comparison between the type strain of Halobacterium salinarum (DSM 3754(T)) and the laboratory strains R1 and NRC-1.</title>
        <authorList>
            <person name="Pfeiffer F."/>
            <person name="Losensky G."/>
            <person name="Marchfelder A."/>
            <person name="Habermann B."/>
            <person name="Dyall-Smith M."/>
        </authorList>
    </citation>
    <scope>NUCLEOTIDE SEQUENCE</scope>
    <source>
        <strain evidence="5">91-R6</strain>
    </source>
</reference>
<proteinExistence type="predicted"/>
<dbReference type="PANTHER" id="PTHR34236">
    <property type="entry name" value="DIMETHYL SULFOXIDE REDUCTASE TRANSCRIPTIONAL ACTIVATOR"/>
    <property type="match status" value="1"/>
</dbReference>
<dbReference type="Proteomes" id="UP000296216">
    <property type="component" value="Chromosome"/>
</dbReference>
<organism evidence="5 7">
    <name type="scientific">Halobacterium salinarum (strain ATCC 33171 / DSM 3754 / JCM 8978 / NBRC 102687 / NCIMB 764 / 91-R6)</name>
    <dbReference type="NCBI Taxonomy" id="2597657"/>
    <lineage>
        <taxon>Archaea</taxon>
        <taxon>Methanobacteriati</taxon>
        <taxon>Methanobacteriota</taxon>
        <taxon>Stenosarchaea group</taxon>
        <taxon>Halobacteria</taxon>
        <taxon>Halobacteriales</taxon>
        <taxon>Halobacteriaceae</taxon>
        <taxon>Halobacterium</taxon>
    </lineage>
</organism>
<feature type="domain" description="HTH bat-type" evidence="3">
    <location>
        <begin position="158"/>
        <end position="209"/>
    </location>
</feature>
<feature type="domain" description="DmsR-like N-terminal" evidence="4">
    <location>
        <begin position="37"/>
        <end position="137"/>
    </location>
</feature>
<dbReference type="EMBL" id="VRYN01000002">
    <property type="protein sequence ID" value="TYO76388.1"/>
    <property type="molecule type" value="Genomic_DNA"/>
</dbReference>
<evidence type="ECO:0000256" key="2">
    <source>
        <dbReference type="ARBA" id="ARBA00023163"/>
    </source>
</evidence>